<keyword evidence="1" id="KW-0347">Helicase</keyword>
<keyword evidence="4" id="KW-1185">Reference proteome</keyword>
<sequence length="290" mass="33190">MGTDYNEYRREMVTLHLPFRHEESEILAESRYLQLYEENEALILDRRKEFESNLDIEKTLEICRELCREYVSDDGEEINDVVSRIPNENPFAELYHNPNADLNDDLRLALFDKLGSIAKKKDNILPYPEFYGLMRKANEEQREILFHTIHHSISNNEPMQKPLLIYLTGPAGSGKTFVIKALMEIYNRFSDTDGIFNAYIACASTGKAATAIGGTTVHNALSISLSRLLPLNIEKAHQYRALFELIKVIIIDEVSMVSSELLEQINERLKHITGLFTKAFGGLDEILFGD</sequence>
<proteinExistence type="inferred from homology"/>
<dbReference type="Pfam" id="PF05970">
    <property type="entry name" value="PIF1"/>
    <property type="match status" value="1"/>
</dbReference>
<dbReference type="InterPro" id="IPR010285">
    <property type="entry name" value="DNA_helicase_pif1-like_DEAD"/>
</dbReference>
<comment type="caution">
    <text evidence="3">The sequence shown here is derived from an EMBL/GenBank/DDBJ whole genome shotgun (WGS) entry which is preliminary data.</text>
</comment>
<dbReference type="AlphaFoldDB" id="A0AAV1KY44"/>
<protein>
    <recommendedName>
        <fullName evidence="1">ATP-dependent DNA helicase</fullName>
        <ecNumber evidence="1">5.6.2.3</ecNumber>
    </recommendedName>
</protein>
<dbReference type="GO" id="GO:0006310">
    <property type="term" value="P:DNA recombination"/>
    <property type="evidence" value="ECO:0007669"/>
    <property type="project" value="UniProtKB-KW"/>
</dbReference>
<dbReference type="InterPro" id="IPR027417">
    <property type="entry name" value="P-loop_NTPase"/>
</dbReference>
<dbReference type="GO" id="GO:0043139">
    <property type="term" value="F:5'-3' DNA helicase activity"/>
    <property type="evidence" value="ECO:0007669"/>
    <property type="project" value="UniProtKB-EC"/>
</dbReference>
<dbReference type="Gene3D" id="3.40.50.300">
    <property type="entry name" value="P-loop containing nucleotide triphosphate hydrolases"/>
    <property type="match status" value="1"/>
</dbReference>
<dbReference type="GO" id="GO:0006281">
    <property type="term" value="P:DNA repair"/>
    <property type="evidence" value="ECO:0007669"/>
    <property type="project" value="UniProtKB-KW"/>
</dbReference>
<reference evidence="3 4" key="1">
    <citation type="submission" date="2023-11" db="EMBL/GenBank/DDBJ databases">
        <authorList>
            <person name="Hedman E."/>
            <person name="Englund M."/>
            <person name="Stromberg M."/>
            <person name="Nyberg Akerstrom W."/>
            <person name="Nylinder S."/>
            <person name="Jareborg N."/>
            <person name="Kallberg Y."/>
            <person name="Kronander E."/>
        </authorList>
    </citation>
    <scope>NUCLEOTIDE SEQUENCE [LARGE SCALE GENOMIC DNA]</scope>
</reference>
<keyword evidence="1" id="KW-0547">Nucleotide-binding</keyword>
<evidence type="ECO:0000256" key="1">
    <source>
        <dbReference type="RuleBase" id="RU363044"/>
    </source>
</evidence>
<dbReference type="EC" id="5.6.2.3" evidence="1"/>
<accession>A0AAV1KY44</accession>
<keyword evidence="1" id="KW-0067">ATP-binding</keyword>
<dbReference type="Proteomes" id="UP001314205">
    <property type="component" value="Unassembled WGS sequence"/>
</dbReference>
<evidence type="ECO:0000313" key="4">
    <source>
        <dbReference type="Proteomes" id="UP001314205"/>
    </source>
</evidence>
<dbReference type="PANTHER" id="PTHR47642">
    <property type="entry name" value="ATP-DEPENDENT DNA HELICASE"/>
    <property type="match status" value="1"/>
</dbReference>
<dbReference type="InterPro" id="IPR051055">
    <property type="entry name" value="PIF1_helicase"/>
</dbReference>
<feature type="domain" description="DNA helicase Pif1-like DEAD-box helicase" evidence="2">
    <location>
        <begin position="138"/>
        <end position="290"/>
    </location>
</feature>
<dbReference type="GO" id="GO:0000723">
    <property type="term" value="P:telomere maintenance"/>
    <property type="evidence" value="ECO:0007669"/>
    <property type="project" value="InterPro"/>
</dbReference>
<evidence type="ECO:0000259" key="2">
    <source>
        <dbReference type="Pfam" id="PF05970"/>
    </source>
</evidence>
<keyword evidence="1" id="KW-0233">DNA recombination</keyword>
<keyword evidence="1" id="KW-0227">DNA damage</keyword>
<gene>
    <name evidence="3" type="ORF">PARMNEM_LOCUS7620</name>
</gene>
<organism evidence="3 4">
    <name type="scientific">Parnassius mnemosyne</name>
    <name type="common">clouded apollo</name>
    <dbReference type="NCBI Taxonomy" id="213953"/>
    <lineage>
        <taxon>Eukaryota</taxon>
        <taxon>Metazoa</taxon>
        <taxon>Ecdysozoa</taxon>
        <taxon>Arthropoda</taxon>
        <taxon>Hexapoda</taxon>
        <taxon>Insecta</taxon>
        <taxon>Pterygota</taxon>
        <taxon>Neoptera</taxon>
        <taxon>Endopterygota</taxon>
        <taxon>Lepidoptera</taxon>
        <taxon>Glossata</taxon>
        <taxon>Ditrysia</taxon>
        <taxon>Papilionoidea</taxon>
        <taxon>Papilionidae</taxon>
        <taxon>Parnassiinae</taxon>
        <taxon>Parnassini</taxon>
        <taxon>Parnassius</taxon>
        <taxon>Driopa</taxon>
    </lineage>
</organism>
<comment type="cofactor">
    <cofactor evidence="1">
        <name>Mg(2+)</name>
        <dbReference type="ChEBI" id="CHEBI:18420"/>
    </cofactor>
</comment>
<dbReference type="GO" id="GO:0005524">
    <property type="term" value="F:ATP binding"/>
    <property type="evidence" value="ECO:0007669"/>
    <property type="project" value="UniProtKB-KW"/>
</dbReference>
<dbReference type="PANTHER" id="PTHR47642:SF5">
    <property type="entry name" value="ATP-DEPENDENT DNA HELICASE"/>
    <property type="match status" value="1"/>
</dbReference>
<name>A0AAV1KY44_9NEOP</name>
<keyword evidence="1" id="KW-0378">Hydrolase</keyword>
<dbReference type="SUPFAM" id="SSF52540">
    <property type="entry name" value="P-loop containing nucleoside triphosphate hydrolases"/>
    <property type="match status" value="1"/>
</dbReference>
<dbReference type="GO" id="GO:0016787">
    <property type="term" value="F:hydrolase activity"/>
    <property type="evidence" value="ECO:0007669"/>
    <property type="project" value="UniProtKB-KW"/>
</dbReference>
<evidence type="ECO:0000313" key="3">
    <source>
        <dbReference type="EMBL" id="CAK1586711.1"/>
    </source>
</evidence>
<comment type="similarity">
    <text evidence="1">Belongs to the helicase family.</text>
</comment>
<comment type="catalytic activity">
    <reaction evidence="1">
        <text>ATP + H2O = ADP + phosphate + H(+)</text>
        <dbReference type="Rhea" id="RHEA:13065"/>
        <dbReference type="ChEBI" id="CHEBI:15377"/>
        <dbReference type="ChEBI" id="CHEBI:15378"/>
        <dbReference type="ChEBI" id="CHEBI:30616"/>
        <dbReference type="ChEBI" id="CHEBI:43474"/>
        <dbReference type="ChEBI" id="CHEBI:456216"/>
        <dbReference type="EC" id="5.6.2.3"/>
    </reaction>
</comment>
<keyword evidence="1" id="KW-0234">DNA repair</keyword>
<dbReference type="EMBL" id="CAVLGL010000081">
    <property type="protein sequence ID" value="CAK1586711.1"/>
    <property type="molecule type" value="Genomic_DNA"/>
</dbReference>